<evidence type="ECO:0000313" key="2">
    <source>
        <dbReference type="Proteomes" id="UP000193685"/>
    </source>
</evidence>
<reference evidence="1 2" key="1">
    <citation type="submission" date="2016-07" db="EMBL/GenBank/DDBJ databases">
        <title>Pervasive Adenine N6-methylation of Active Genes in Fungi.</title>
        <authorList>
            <consortium name="DOE Joint Genome Institute"/>
            <person name="Mondo S.J."/>
            <person name="Dannebaum R.O."/>
            <person name="Kuo R.C."/>
            <person name="Labutti K."/>
            <person name="Haridas S."/>
            <person name="Kuo A."/>
            <person name="Salamov A."/>
            <person name="Ahrendt S.R."/>
            <person name="Lipzen A."/>
            <person name="Sullivan W."/>
            <person name="Andreopoulos W.B."/>
            <person name="Clum A."/>
            <person name="Lindquist E."/>
            <person name="Daum C."/>
            <person name="Ramamoorthy G.K."/>
            <person name="Gryganskyi A."/>
            <person name="Culley D."/>
            <person name="Magnuson J.K."/>
            <person name="James T.Y."/>
            <person name="O'Malley M.A."/>
            <person name="Stajich J.E."/>
            <person name="Spatafora J.W."/>
            <person name="Visel A."/>
            <person name="Grigoriev I.V."/>
        </authorList>
    </citation>
    <scope>NUCLEOTIDE SEQUENCE [LARGE SCALE GENOMIC DNA]</scope>
    <source>
        <strain evidence="1 2">12-1054</strain>
    </source>
</reference>
<comment type="caution">
    <text evidence="1">The sequence shown here is derived from an EMBL/GenBank/DDBJ whole genome shotgun (WGS) entry which is preliminary data.</text>
</comment>
<organism evidence="1 2">
    <name type="scientific">Protomyces lactucae-debilis</name>
    <dbReference type="NCBI Taxonomy" id="2754530"/>
    <lineage>
        <taxon>Eukaryota</taxon>
        <taxon>Fungi</taxon>
        <taxon>Dikarya</taxon>
        <taxon>Ascomycota</taxon>
        <taxon>Taphrinomycotina</taxon>
        <taxon>Taphrinomycetes</taxon>
        <taxon>Taphrinales</taxon>
        <taxon>Protomycetaceae</taxon>
        <taxon>Protomyces</taxon>
    </lineage>
</organism>
<protein>
    <recommendedName>
        <fullName evidence="3">F-box domain-containing protein</fullName>
    </recommendedName>
</protein>
<proteinExistence type="predicted"/>
<sequence length="363" mass="40171">MDAEQSIEPSLIDKLPPELLDKIIAHLFPGNGNFGHLLRVCTAFYYAALPHIYQAPKLTSKNIAAFAATLSHRKAGPLGDLVRSLNLRQVVHGAKTSQITRLVRRSARNLRVFMAPQVGFNQSAFRATGLCTQLRVLNAQAVSERVELSFFLAALSKLEQLEVVSFPKASKHTDGTLIVQWPPKLREVWLSGAVDDHLLSCPLPSTVTHLSFQACPEVTLLGVLSLFERQGAQLTRLATLYPLPLPSDALNFVLLLCPNLLDYEGYIEYFQTAFFENIPMHHPLERLSLDSTGGLLDDRNKISARHVTAAMESGRLSQLNEVHWTVQLRWGDQSPEVLDLLDMIAGVSDMDTDDASDTEPVSA</sequence>
<evidence type="ECO:0000313" key="1">
    <source>
        <dbReference type="EMBL" id="ORY76601.1"/>
    </source>
</evidence>
<dbReference type="InterPro" id="IPR032675">
    <property type="entry name" value="LRR_dom_sf"/>
</dbReference>
<dbReference type="EMBL" id="MCFI01000022">
    <property type="protein sequence ID" value="ORY76601.1"/>
    <property type="molecule type" value="Genomic_DNA"/>
</dbReference>
<dbReference type="Proteomes" id="UP000193685">
    <property type="component" value="Unassembled WGS sequence"/>
</dbReference>
<dbReference type="STRING" id="56484.A0A1Y2EY98"/>
<dbReference type="Gene3D" id="3.80.10.10">
    <property type="entry name" value="Ribonuclease Inhibitor"/>
    <property type="match status" value="1"/>
</dbReference>
<evidence type="ECO:0008006" key="3">
    <source>
        <dbReference type="Google" id="ProtNLM"/>
    </source>
</evidence>
<accession>A0A1Y2EY98</accession>
<gene>
    <name evidence="1" type="ORF">BCR37DRAFT_161656</name>
</gene>
<dbReference type="SUPFAM" id="SSF52047">
    <property type="entry name" value="RNI-like"/>
    <property type="match status" value="1"/>
</dbReference>
<dbReference type="OrthoDB" id="2125396at2759"/>
<dbReference type="GeneID" id="63782765"/>
<dbReference type="AlphaFoldDB" id="A0A1Y2EY98"/>
<keyword evidence="2" id="KW-1185">Reference proteome</keyword>
<name>A0A1Y2EY98_PROLT</name>
<dbReference type="RefSeq" id="XP_040722681.1">
    <property type="nucleotide sequence ID" value="XM_040866166.1"/>
</dbReference>